<accession>A0ABW2Q544</accession>
<feature type="region of interest" description="Disordered" evidence="8">
    <location>
        <begin position="28"/>
        <end position="47"/>
    </location>
</feature>
<comment type="similarity">
    <text evidence="2">Belongs to the major facilitator superfamily. EmrB family.</text>
</comment>
<comment type="subcellular location">
    <subcellularLocation>
        <location evidence="1">Cell membrane</location>
        <topology evidence="1">Multi-pass membrane protein</topology>
    </subcellularLocation>
</comment>
<name>A0ABW2Q544_9BACL</name>
<keyword evidence="7 9" id="KW-0472">Membrane</keyword>
<keyword evidence="4" id="KW-1003">Cell membrane</keyword>
<comment type="caution">
    <text evidence="11">The sequence shown here is derived from an EMBL/GenBank/DDBJ whole genome shotgun (WGS) entry which is preliminary data.</text>
</comment>
<feature type="transmembrane region" description="Helical" evidence="9">
    <location>
        <begin position="195"/>
        <end position="216"/>
    </location>
</feature>
<feature type="transmembrane region" description="Helical" evidence="9">
    <location>
        <begin position="571"/>
        <end position="589"/>
    </location>
</feature>
<organism evidence="11 12">
    <name type="scientific">Scopulibacillus cellulosilyticus</name>
    <dbReference type="NCBI Taxonomy" id="2665665"/>
    <lineage>
        <taxon>Bacteria</taxon>
        <taxon>Bacillati</taxon>
        <taxon>Bacillota</taxon>
        <taxon>Bacilli</taxon>
        <taxon>Bacillales</taxon>
        <taxon>Sporolactobacillaceae</taxon>
        <taxon>Scopulibacillus</taxon>
    </lineage>
</organism>
<feature type="transmembrane region" description="Helical" evidence="9">
    <location>
        <begin position="317"/>
        <end position="337"/>
    </location>
</feature>
<dbReference type="Proteomes" id="UP001596505">
    <property type="component" value="Unassembled WGS sequence"/>
</dbReference>
<dbReference type="PROSITE" id="PS50850">
    <property type="entry name" value="MFS"/>
    <property type="match status" value="1"/>
</dbReference>
<feature type="transmembrane region" description="Helical" evidence="9">
    <location>
        <begin position="100"/>
        <end position="118"/>
    </location>
</feature>
<feature type="transmembrane region" description="Helical" evidence="9">
    <location>
        <begin position="443"/>
        <end position="465"/>
    </location>
</feature>
<evidence type="ECO:0000256" key="3">
    <source>
        <dbReference type="ARBA" id="ARBA00022448"/>
    </source>
</evidence>
<feature type="transmembrane region" description="Helical" evidence="9">
    <location>
        <begin position="254"/>
        <end position="273"/>
    </location>
</feature>
<feature type="transmembrane region" description="Helical" evidence="9">
    <location>
        <begin position="138"/>
        <end position="158"/>
    </location>
</feature>
<gene>
    <name evidence="11" type="ORF">ACFQRG_19895</name>
</gene>
<evidence type="ECO:0000256" key="8">
    <source>
        <dbReference type="SAM" id="MobiDB-lite"/>
    </source>
</evidence>
<feature type="transmembrane region" description="Helical" evidence="9">
    <location>
        <begin position="6"/>
        <end position="23"/>
    </location>
</feature>
<evidence type="ECO:0000256" key="4">
    <source>
        <dbReference type="ARBA" id="ARBA00022475"/>
    </source>
</evidence>
<dbReference type="Gene3D" id="1.20.1720.10">
    <property type="entry name" value="Multidrug resistance protein D"/>
    <property type="match status" value="1"/>
</dbReference>
<protein>
    <submittedName>
        <fullName evidence="11">DHA2 family efflux MFS transporter permease subunit</fullName>
    </submittedName>
</protein>
<dbReference type="RefSeq" id="WP_380969437.1">
    <property type="nucleotide sequence ID" value="NZ_JBHTCO010000043.1"/>
</dbReference>
<keyword evidence="12" id="KW-1185">Reference proteome</keyword>
<evidence type="ECO:0000256" key="2">
    <source>
        <dbReference type="ARBA" id="ARBA00008537"/>
    </source>
</evidence>
<proteinExistence type="inferred from homology"/>
<evidence type="ECO:0000313" key="11">
    <source>
        <dbReference type="EMBL" id="MFC7395175.1"/>
    </source>
</evidence>
<keyword evidence="3" id="KW-0813">Transport</keyword>
<dbReference type="InterPro" id="IPR011701">
    <property type="entry name" value="MFS"/>
</dbReference>
<dbReference type="Pfam" id="PF07690">
    <property type="entry name" value="MFS_1"/>
    <property type="match status" value="1"/>
</dbReference>
<dbReference type="CDD" id="cd17503">
    <property type="entry name" value="MFS_LmrB_MDR_like"/>
    <property type="match status" value="1"/>
</dbReference>
<feature type="domain" description="Major facilitator superfamily (MFS) profile" evidence="10">
    <location>
        <begin position="100"/>
        <end position="594"/>
    </location>
</feature>
<dbReference type="EMBL" id="JBHTCO010000043">
    <property type="protein sequence ID" value="MFC7395175.1"/>
    <property type="molecule type" value="Genomic_DNA"/>
</dbReference>
<evidence type="ECO:0000256" key="7">
    <source>
        <dbReference type="ARBA" id="ARBA00023136"/>
    </source>
</evidence>
<keyword evidence="6 9" id="KW-1133">Transmembrane helix</keyword>
<evidence type="ECO:0000256" key="6">
    <source>
        <dbReference type="ARBA" id="ARBA00022989"/>
    </source>
</evidence>
<evidence type="ECO:0000256" key="9">
    <source>
        <dbReference type="SAM" id="Phobius"/>
    </source>
</evidence>
<dbReference type="NCBIfam" id="TIGR00711">
    <property type="entry name" value="efflux_EmrB"/>
    <property type="match status" value="1"/>
</dbReference>
<dbReference type="PANTHER" id="PTHR42718">
    <property type="entry name" value="MAJOR FACILITATOR SUPERFAMILY MULTIDRUG TRANSPORTER MFSC"/>
    <property type="match status" value="1"/>
</dbReference>
<feature type="transmembrane region" description="Helical" evidence="9">
    <location>
        <begin position="165"/>
        <end position="189"/>
    </location>
</feature>
<reference evidence="12" key="1">
    <citation type="journal article" date="2019" name="Int. J. Syst. Evol. Microbiol.">
        <title>The Global Catalogue of Microorganisms (GCM) 10K type strain sequencing project: providing services to taxonomists for standard genome sequencing and annotation.</title>
        <authorList>
            <consortium name="The Broad Institute Genomics Platform"/>
            <consortium name="The Broad Institute Genome Sequencing Center for Infectious Disease"/>
            <person name="Wu L."/>
            <person name="Ma J."/>
        </authorList>
    </citation>
    <scope>NUCLEOTIDE SEQUENCE [LARGE SCALE GENOMIC DNA]</scope>
    <source>
        <strain evidence="12">CGMCC 1.16305</strain>
    </source>
</reference>
<evidence type="ECO:0000256" key="1">
    <source>
        <dbReference type="ARBA" id="ARBA00004651"/>
    </source>
</evidence>
<dbReference type="SUPFAM" id="SSF103473">
    <property type="entry name" value="MFS general substrate transporter"/>
    <property type="match status" value="1"/>
</dbReference>
<feature type="transmembrane region" description="Helical" evidence="9">
    <location>
        <begin position="285"/>
        <end position="305"/>
    </location>
</feature>
<feature type="transmembrane region" description="Helical" evidence="9">
    <location>
        <begin position="223"/>
        <end position="242"/>
    </location>
</feature>
<dbReference type="PRINTS" id="PR01036">
    <property type="entry name" value="TCRTETB"/>
</dbReference>
<feature type="transmembrane region" description="Helical" evidence="9">
    <location>
        <begin position="418"/>
        <end position="437"/>
    </location>
</feature>
<feature type="transmembrane region" description="Helical" evidence="9">
    <location>
        <begin position="390"/>
        <end position="411"/>
    </location>
</feature>
<dbReference type="InterPro" id="IPR036259">
    <property type="entry name" value="MFS_trans_sf"/>
</dbReference>
<evidence type="ECO:0000256" key="5">
    <source>
        <dbReference type="ARBA" id="ARBA00022692"/>
    </source>
</evidence>
<dbReference type="InterPro" id="IPR020846">
    <property type="entry name" value="MFS_dom"/>
</dbReference>
<evidence type="ECO:0000313" key="12">
    <source>
        <dbReference type="Proteomes" id="UP001596505"/>
    </source>
</evidence>
<dbReference type="Gene3D" id="1.20.1250.20">
    <property type="entry name" value="MFS general substrate transporter like domains"/>
    <property type="match status" value="1"/>
</dbReference>
<feature type="transmembrane region" description="Helical" evidence="9">
    <location>
        <begin position="358"/>
        <end position="378"/>
    </location>
</feature>
<dbReference type="InterPro" id="IPR004638">
    <property type="entry name" value="EmrB-like"/>
</dbReference>
<evidence type="ECO:0000259" key="10">
    <source>
        <dbReference type="PROSITE" id="PS50850"/>
    </source>
</evidence>
<keyword evidence="5 9" id="KW-0812">Transmembrane</keyword>
<sequence length="615" mass="67197">MTAFIVGYVIFVILVIIGLNLLIRRRKDQPQPANDADDSRAERQMQHQRAVSRNAAEFVTNNSSSEVTSDILHKGSSNNLPMVTEQKDSDHHLDIKPAPIIFVLIMGAFVAILNQTLMNVALPKIMNDFNITTSTAQWLTTIYMLVNGVLIPITAFLMEKFSTRVLFVGAMLFFAVGTFICAITPNFSIMLVGRVVQAIGAGIIMPLMTNVFLTIFPPEKRGAAMGMMGVAMIFAPAVGPTLSGWIVENWTWRLLYWIVLPFAVLDIILALVFLKNVFKLKNPKLDIWGVIFSTIGFAGVLYAFSEAGNDGWSDAKVVVTLIVGIIGLIAFVWRELAMKSPMLDFRVFKYGIFSLTQVINAVVTMAMYAAMILMPVYLQNIRGFTPLESGLLMLPGAIVMGIMSPVTGILFDKLGARPLAIIGLVITVITTYEFTQLTDQTTYHWILILYMVRMFGMSMLMMPIMTEGLNALPRRLNAHGTAMSNTLRQVAGSVGTALLVTVMSTRTTFHTANFANNMTSSNINFANQVNALGQGFEASGSAAPGAGQGMVQSLLLGNVSKLATIQGINDAFMVATGLAVLGLILSFFIKRAVPPDVKEQQKAADEKVHRPVTES</sequence>
<dbReference type="PANTHER" id="PTHR42718:SF9">
    <property type="entry name" value="MAJOR FACILITATOR SUPERFAMILY MULTIDRUG TRANSPORTER MFSC"/>
    <property type="match status" value="1"/>
</dbReference>